<gene>
    <name evidence="2" type="ORF">S03H2_27664</name>
</gene>
<proteinExistence type="predicted"/>
<name>X1H1C6_9ZZZZ</name>
<dbReference type="AlphaFoldDB" id="X1H1C6"/>
<feature type="coiled-coil region" evidence="1">
    <location>
        <begin position="1"/>
        <end position="62"/>
    </location>
</feature>
<evidence type="ECO:0000313" key="2">
    <source>
        <dbReference type="EMBL" id="GAH50910.1"/>
    </source>
</evidence>
<keyword evidence="1" id="KW-0175">Coiled coil</keyword>
<dbReference type="EMBL" id="BARU01016647">
    <property type="protein sequence ID" value="GAH50910.1"/>
    <property type="molecule type" value="Genomic_DNA"/>
</dbReference>
<accession>X1H1C6</accession>
<reference evidence="2" key="1">
    <citation type="journal article" date="2014" name="Front. Microbiol.">
        <title>High frequency of phylogenetically diverse reductive dehalogenase-homologous genes in deep subseafloor sedimentary metagenomes.</title>
        <authorList>
            <person name="Kawai M."/>
            <person name="Futagami T."/>
            <person name="Toyoda A."/>
            <person name="Takaki Y."/>
            <person name="Nishi S."/>
            <person name="Hori S."/>
            <person name="Arai W."/>
            <person name="Tsubouchi T."/>
            <person name="Morono Y."/>
            <person name="Uchiyama I."/>
            <person name="Ito T."/>
            <person name="Fujiyama A."/>
            <person name="Inagaki F."/>
            <person name="Takami H."/>
        </authorList>
    </citation>
    <scope>NUCLEOTIDE SEQUENCE</scope>
    <source>
        <strain evidence="2">Expedition CK06-06</strain>
    </source>
</reference>
<evidence type="ECO:0000256" key="1">
    <source>
        <dbReference type="SAM" id="Coils"/>
    </source>
</evidence>
<evidence type="ECO:0008006" key="3">
    <source>
        <dbReference type="Google" id="ProtNLM"/>
    </source>
</evidence>
<comment type="caution">
    <text evidence="2">The sequence shown here is derived from an EMBL/GenBank/DDBJ whole genome shotgun (WGS) entry which is preliminary data.</text>
</comment>
<protein>
    <recommendedName>
        <fullName evidence="3">V-type ATP synthase subunit H</fullName>
    </recommendedName>
</protein>
<organism evidence="2">
    <name type="scientific">marine sediment metagenome</name>
    <dbReference type="NCBI Taxonomy" id="412755"/>
    <lineage>
        <taxon>unclassified sequences</taxon>
        <taxon>metagenomes</taxon>
        <taxon>ecological metagenomes</taxon>
    </lineage>
</organism>
<sequence length="111" mass="12566">MLEVLKKIKEKQQEAKKIIDEASIEAQKIKQGLLEKSVAVNEEAFLAEISQAEQKADELLKSSILGIDQEKKQIMSKAEQHAKEIEIKAKTNHEKAVNNVLDIIFNRGEKI</sequence>